<evidence type="ECO:0000256" key="1">
    <source>
        <dbReference type="SAM" id="Phobius"/>
    </source>
</evidence>
<dbReference type="EMBL" id="BMXE01000002">
    <property type="protein sequence ID" value="GHB27352.1"/>
    <property type="molecule type" value="Genomic_DNA"/>
</dbReference>
<comment type="caution">
    <text evidence="2">The sequence shown here is derived from an EMBL/GenBank/DDBJ whole genome shotgun (WGS) entry which is preliminary data.</text>
</comment>
<organism evidence="2 3">
    <name type="scientific">Pseudovibrio japonicus</name>
    <dbReference type="NCBI Taxonomy" id="366534"/>
    <lineage>
        <taxon>Bacteria</taxon>
        <taxon>Pseudomonadati</taxon>
        <taxon>Pseudomonadota</taxon>
        <taxon>Alphaproteobacteria</taxon>
        <taxon>Hyphomicrobiales</taxon>
        <taxon>Stappiaceae</taxon>
        <taxon>Pseudovibrio</taxon>
    </lineage>
</organism>
<name>A0ABQ3E607_9HYPH</name>
<protein>
    <recommendedName>
        <fullName evidence="4">DUF1146 domain-containing protein</fullName>
    </recommendedName>
</protein>
<dbReference type="Proteomes" id="UP000637980">
    <property type="component" value="Unassembled WGS sequence"/>
</dbReference>
<reference evidence="3" key="1">
    <citation type="journal article" date="2019" name="Int. J. Syst. Evol. Microbiol.">
        <title>The Global Catalogue of Microorganisms (GCM) 10K type strain sequencing project: providing services to taxonomists for standard genome sequencing and annotation.</title>
        <authorList>
            <consortium name="The Broad Institute Genomics Platform"/>
            <consortium name="The Broad Institute Genome Sequencing Center for Infectious Disease"/>
            <person name="Wu L."/>
            <person name="Ma J."/>
        </authorList>
    </citation>
    <scope>NUCLEOTIDE SEQUENCE [LARGE SCALE GENOMIC DNA]</scope>
    <source>
        <strain evidence="3">KCTC 12861</strain>
    </source>
</reference>
<keyword evidence="3" id="KW-1185">Reference proteome</keyword>
<evidence type="ECO:0008006" key="4">
    <source>
        <dbReference type="Google" id="ProtNLM"/>
    </source>
</evidence>
<keyword evidence="1" id="KW-1133">Transmembrane helix</keyword>
<gene>
    <name evidence="2" type="ORF">GCM10007094_14600</name>
</gene>
<keyword evidence="1" id="KW-0812">Transmembrane</keyword>
<proteinExistence type="predicted"/>
<accession>A0ABQ3E607</accession>
<evidence type="ECO:0000313" key="3">
    <source>
        <dbReference type="Proteomes" id="UP000637980"/>
    </source>
</evidence>
<evidence type="ECO:0000313" key="2">
    <source>
        <dbReference type="EMBL" id="GHB27352.1"/>
    </source>
</evidence>
<sequence>MIAIFEFLKSVAVWAAFILFGFAIYRLLKAPSDDVFRLRLNWLRTLTVVSFVVGVGLVVFEVIFIDELFFRADLR</sequence>
<feature type="transmembrane region" description="Helical" evidence="1">
    <location>
        <begin position="7"/>
        <end position="28"/>
    </location>
</feature>
<feature type="transmembrane region" description="Helical" evidence="1">
    <location>
        <begin position="48"/>
        <end position="70"/>
    </location>
</feature>
<keyword evidence="1" id="KW-0472">Membrane</keyword>